<feature type="transmembrane region" description="Helical" evidence="6">
    <location>
        <begin position="464"/>
        <end position="486"/>
    </location>
</feature>
<evidence type="ECO:0000256" key="1">
    <source>
        <dbReference type="ARBA" id="ARBA00022512"/>
    </source>
</evidence>
<feature type="compositionally biased region" description="Pro residues" evidence="5">
    <location>
        <begin position="423"/>
        <end position="434"/>
    </location>
</feature>
<evidence type="ECO:0000256" key="5">
    <source>
        <dbReference type="SAM" id="MobiDB-lite"/>
    </source>
</evidence>
<evidence type="ECO:0000313" key="9">
    <source>
        <dbReference type="Proteomes" id="UP001165079"/>
    </source>
</evidence>
<sequence>MRMLLRRSALAGGAAIVAVALLVAPASAEKRSPLLVEKSTGVRTVKDGGTIAYTITVRNTGTDALPSVSVAEDLGEALDDATYNGDAAGPGAPAGLGPPGTLTWTFPLAAGATATLTYSLTTTGAGDRRAASALRVSAPGYSSAGVCRTVVPVLRTGPDIALVKNVSRKVAMATTTVVYRVLIANRGDTAGTVDVTDDLTDVIDDASFQKASSSQGAAPVYTAPRLTWSGEIAPGGNVTVTYEVRVGTRWTNAVLNNAVTAPGTNCVTGQAAECRTRVPVSSLRLTKSGPPPNGGPPGTVLNYIIVARNDGAYDLVGDYPALAYDDMSQLVDDADYNNDAAGGPGTATWASPRLNVRAELKVGESTTWRYSVTAKAGGNGDFVNAFRSATNIPTDAPPDKPLPAPDRDDTADGDAIGRCRLDPPAPVPTPPTPSPSTSTTSPPPPGPTPTTPHGLPETGGDGRVLLGLLAAGAVAALTGVVLMAAARRRRRQE</sequence>
<keyword evidence="3" id="KW-0732">Signal</keyword>
<proteinExistence type="predicted"/>
<keyword evidence="6" id="KW-1133">Transmembrane helix</keyword>
<dbReference type="InterPro" id="IPR057687">
    <property type="entry name" value="DUF7927"/>
</dbReference>
<dbReference type="EMBL" id="BSTX01000002">
    <property type="protein sequence ID" value="GLZ78235.1"/>
    <property type="molecule type" value="Genomic_DNA"/>
</dbReference>
<keyword evidence="2" id="KW-0964">Secreted</keyword>
<feature type="compositionally biased region" description="Basic and acidic residues" evidence="5">
    <location>
        <begin position="405"/>
        <end position="421"/>
    </location>
</feature>
<feature type="region of interest" description="Disordered" evidence="5">
    <location>
        <begin position="389"/>
        <end position="462"/>
    </location>
</feature>
<dbReference type="AlphaFoldDB" id="A0A9W6SJK7"/>
<name>A0A9W6SJK7_9ACTN</name>
<accession>A0A9W6SJK7</accession>
<dbReference type="Proteomes" id="UP001165079">
    <property type="component" value="Unassembled WGS sequence"/>
</dbReference>
<dbReference type="Gene3D" id="2.60.40.10">
    <property type="entry name" value="Immunoglobulins"/>
    <property type="match status" value="1"/>
</dbReference>
<evidence type="ECO:0000259" key="7">
    <source>
        <dbReference type="PROSITE" id="PS50847"/>
    </source>
</evidence>
<reference evidence="8" key="1">
    <citation type="submission" date="2023-03" db="EMBL/GenBank/DDBJ databases">
        <title>Actinorhabdospora filicis NBRC 111898.</title>
        <authorList>
            <person name="Ichikawa N."/>
            <person name="Sato H."/>
            <person name="Tonouchi N."/>
        </authorList>
    </citation>
    <scope>NUCLEOTIDE SEQUENCE</scope>
    <source>
        <strain evidence="8">NBRC 111898</strain>
    </source>
</reference>
<dbReference type="InterPro" id="IPR013783">
    <property type="entry name" value="Ig-like_fold"/>
</dbReference>
<keyword evidence="9" id="KW-1185">Reference proteome</keyword>
<keyword evidence="1" id="KW-0134">Cell wall</keyword>
<feature type="compositionally biased region" description="Pro residues" evidence="5">
    <location>
        <begin position="441"/>
        <end position="450"/>
    </location>
</feature>
<evidence type="ECO:0000313" key="8">
    <source>
        <dbReference type="EMBL" id="GLZ78235.1"/>
    </source>
</evidence>
<dbReference type="PROSITE" id="PS51318">
    <property type="entry name" value="TAT"/>
    <property type="match status" value="1"/>
</dbReference>
<gene>
    <name evidence="8" type="ORF">Afil01_30420</name>
</gene>
<dbReference type="GO" id="GO:0005975">
    <property type="term" value="P:carbohydrate metabolic process"/>
    <property type="evidence" value="ECO:0007669"/>
    <property type="project" value="UniProtKB-ARBA"/>
</dbReference>
<dbReference type="Pfam" id="PF25549">
    <property type="entry name" value="DUF7927"/>
    <property type="match status" value="3"/>
</dbReference>
<evidence type="ECO:0000256" key="6">
    <source>
        <dbReference type="SAM" id="Phobius"/>
    </source>
</evidence>
<keyword evidence="4" id="KW-0572">Peptidoglycan-anchor</keyword>
<feature type="domain" description="Gram-positive cocci surface proteins LPxTG" evidence="7">
    <location>
        <begin position="455"/>
        <end position="493"/>
    </location>
</feature>
<evidence type="ECO:0000256" key="3">
    <source>
        <dbReference type="ARBA" id="ARBA00022729"/>
    </source>
</evidence>
<dbReference type="PROSITE" id="PS50847">
    <property type="entry name" value="GRAM_POS_ANCHORING"/>
    <property type="match status" value="1"/>
</dbReference>
<protein>
    <recommendedName>
        <fullName evidence="7">Gram-positive cocci surface proteins LPxTG domain-containing protein</fullName>
    </recommendedName>
</protein>
<organism evidence="8 9">
    <name type="scientific">Actinorhabdospora filicis</name>
    <dbReference type="NCBI Taxonomy" id="1785913"/>
    <lineage>
        <taxon>Bacteria</taxon>
        <taxon>Bacillati</taxon>
        <taxon>Actinomycetota</taxon>
        <taxon>Actinomycetes</taxon>
        <taxon>Micromonosporales</taxon>
        <taxon>Micromonosporaceae</taxon>
        <taxon>Actinorhabdospora</taxon>
    </lineage>
</organism>
<feature type="compositionally biased region" description="Pro residues" evidence="5">
    <location>
        <begin position="395"/>
        <end position="404"/>
    </location>
</feature>
<dbReference type="InterPro" id="IPR019931">
    <property type="entry name" value="LPXTG_anchor"/>
</dbReference>
<keyword evidence="6" id="KW-0812">Transmembrane</keyword>
<dbReference type="InterPro" id="IPR006311">
    <property type="entry name" value="TAT_signal"/>
</dbReference>
<comment type="caution">
    <text evidence="8">The sequence shown here is derived from an EMBL/GenBank/DDBJ whole genome shotgun (WGS) entry which is preliminary data.</text>
</comment>
<evidence type="ECO:0000256" key="2">
    <source>
        <dbReference type="ARBA" id="ARBA00022525"/>
    </source>
</evidence>
<evidence type="ECO:0000256" key="4">
    <source>
        <dbReference type="ARBA" id="ARBA00023088"/>
    </source>
</evidence>
<keyword evidence="6" id="KW-0472">Membrane</keyword>